<dbReference type="Proteomes" id="UP000640489">
    <property type="component" value="Unassembled WGS sequence"/>
</dbReference>
<accession>A0A930YD24</accession>
<evidence type="ECO:0000313" key="2">
    <source>
        <dbReference type="Proteomes" id="UP000640489"/>
    </source>
</evidence>
<sequence>MEDLPYVDTHDVLVPAPRDRVWSALESSLAGVVGGRGSLLTKVLGTSPPSGFGVASRVEGERLELAGRHRFSRYRLVFDLTPAPSGGTRLSATTHAVFPGPQGAAYRFVVIGLGPHVLATRRMLASVARRAVGSS</sequence>
<dbReference type="AlphaFoldDB" id="A0A930YD24"/>
<protein>
    <submittedName>
        <fullName evidence="1">Uncharacterized protein</fullName>
    </submittedName>
</protein>
<gene>
    <name evidence="1" type="ORF">ISU07_04090</name>
</gene>
<organism evidence="1 2">
    <name type="scientific">Nocardioides islandensis</name>
    <dbReference type="NCBI Taxonomy" id="433663"/>
    <lineage>
        <taxon>Bacteria</taxon>
        <taxon>Bacillati</taxon>
        <taxon>Actinomycetota</taxon>
        <taxon>Actinomycetes</taxon>
        <taxon>Propionibacteriales</taxon>
        <taxon>Nocardioidaceae</taxon>
        <taxon>Nocardioides</taxon>
    </lineage>
</organism>
<reference evidence="1" key="1">
    <citation type="submission" date="2020-11" db="EMBL/GenBank/DDBJ databases">
        <title>Nocardioides sp. nov., isolated from Soil of Cynanchum wilfordii Hemsley rhizosphere.</title>
        <authorList>
            <person name="Lee J.-S."/>
            <person name="Suh M.K."/>
            <person name="Kim J.-S."/>
        </authorList>
    </citation>
    <scope>NUCLEOTIDE SEQUENCE</scope>
    <source>
        <strain evidence="1">KCTC 19275</strain>
    </source>
</reference>
<name>A0A930YD24_9ACTN</name>
<dbReference type="EMBL" id="JADKPN010000001">
    <property type="protein sequence ID" value="MBF4762297.1"/>
    <property type="molecule type" value="Genomic_DNA"/>
</dbReference>
<dbReference type="RefSeq" id="WP_194705427.1">
    <property type="nucleotide sequence ID" value="NZ_JADKPN010000001.1"/>
</dbReference>
<dbReference type="SUPFAM" id="SSF55961">
    <property type="entry name" value="Bet v1-like"/>
    <property type="match status" value="1"/>
</dbReference>
<keyword evidence="2" id="KW-1185">Reference proteome</keyword>
<evidence type="ECO:0000313" key="1">
    <source>
        <dbReference type="EMBL" id="MBF4762297.1"/>
    </source>
</evidence>
<proteinExistence type="predicted"/>
<comment type="caution">
    <text evidence="1">The sequence shown here is derived from an EMBL/GenBank/DDBJ whole genome shotgun (WGS) entry which is preliminary data.</text>
</comment>